<dbReference type="Gene3D" id="3.10.350.10">
    <property type="entry name" value="LysM domain"/>
    <property type="match status" value="3"/>
</dbReference>
<feature type="compositionally biased region" description="Low complexity" evidence="5">
    <location>
        <begin position="219"/>
        <end position="243"/>
    </location>
</feature>
<gene>
    <name evidence="8" type="ORF">B0I36DRAFT_257223</name>
</gene>
<dbReference type="RefSeq" id="XP_046004376.1">
    <property type="nucleotide sequence ID" value="XM_046151004.1"/>
</dbReference>
<dbReference type="GO" id="GO:0008061">
    <property type="term" value="F:chitin binding"/>
    <property type="evidence" value="ECO:0007669"/>
    <property type="project" value="UniProtKB-KW"/>
</dbReference>
<dbReference type="Proteomes" id="UP000756346">
    <property type="component" value="Unassembled WGS sequence"/>
</dbReference>
<comment type="similarity">
    <text evidence="4">Belongs to the secreted LysM effector family.</text>
</comment>
<keyword evidence="9" id="KW-1185">Reference proteome</keyword>
<accession>A0A9P9BFD4</accession>
<proteinExistence type="inferred from homology"/>
<feature type="chain" id="PRO_5040427105" description="LysM domain-containing protein" evidence="6">
    <location>
        <begin position="27"/>
        <end position="405"/>
    </location>
</feature>
<feature type="region of interest" description="Disordered" evidence="5">
    <location>
        <begin position="219"/>
        <end position="244"/>
    </location>
</feature>
<dbReference type="EMBL" id="JAGTJQ010000016">
    <property type="protein sequence ID" value="KAH7010891.1"/>
    <property type="molecule type" value="Genomic_DNA"/>
</dbReference>
<evidence type="ECO:0000256" key="5">
    <source>
        <dbReference type="SAM" id="MobiDB-lite"/>
    </source>
</evidence>
<reference evidence="8" key="1">
    <citation type="journal article" date="2021" name="Nat. Commun.">
        <title>Genetic determinants of endophytism in the Arabidopsis root mycobiome.</title>
        <authorList>
            <person name="Mesny F."/>
            <person name="Miyauchi S."/>
            <person name="Thiergart T."/>
            <person name="Pickel B."/>
            <person name="Atanasova L."/>
            <person name="Karlsson M."/>
            <person name="Huettel B."/>
            <person name="Barry K.W."/>
            <person name="Haridas S."/>
            <person name="Chen C."/>
            <person name="Bauer D."/>
            <person name="Andreopoulos W."/>
            <person name="Pangilinan J."/>
            <person name="LaButti K."/>
            <person name="Riley R."/>
            <person name="Lipzen A."/>
            <person name="Clum A."/>
            <person name="Drula E."/>
            <person name="Henrissat B."/>
            <person name="Kohler A."/>
            <person name="Grigoriev I.V."/>
            <person name="Martin F.M."/>
            <person name="Hacquard S."/>
        </authorList>
    </citation>
    <scope>NUCLEOTIDE SEQUENCE</scope>
    <source>
        <strain evidence="8">MPI-CAGE-CH-0230</strain>
    </source>
</reference>
<dbReference type="GeneID" id="70180550"/>
<organism evidence="8 9">
    <name type="scientific">Microdochium trichocladiopsis</name>
    <dbReference type="NCBI Taxonomy" id="1682393"/>
    <lineage>
        <taxon>Eukaryota</taxon>
        <taxon>Fungi</taxon>
        <taxon>Dikarya</taxon>
        <taxon>Ascomycota</taxon>
        <taxon>Pezizomycotina</taxon>
        <taxon>Sordariomycetes</taxon>
        <taxon>Xylariomycetidae</taxon>
        <taxon>Xylariales</taxon>
        <taxon>Microdochiaceae</taxon>
        <taxon>Microdochium</taxon>
    </lineage>
</organism>
<feature type="region of interest" description="Disordered" evidence="5">
    <location>
        <begin position="115"/>
        <end position="154"/>
    </location>
</feature>
<evidence type="ECO:0000256" key="4">
    <source>
        <dbReference type="ARBA" id="ARBA00044955"/>
    </source>
</evidence>
<feature type="domain" description="LysM" evidence="7">
    <location>
        <begin position="255"/>
        <end position="301"/>
    </location>
</feature>
<feature type="signal peptide" evidence="6">
    <location>
        <begin position="1"/>
        <end position="26"/>
    </location>
</feature>
<evidence type="ECO:0000313" key="8">
    <source>
        <dbReference type="EMBL" id="KAH7010891.1"/>
    </source>
</evidence>
<dbReference type="AlphaFoldDB" id="A0A9P9BFD4"/>
<dbReference type="PANTHER" id="PTHR34997:SF2">
    <property type="entry name" value="LYSM DOMAIN-CONTAINING PROTEIN-RELATED"/>
    <property type="match status" value="1"/>
</dbReference>
<keyword evidence="2 6" id="KW-0732">Signal</keyword>
<dbReference type="SMART" id="SM00257">
    <property type="entry name" value="LysM"/>
    <property type="match status" value="2"/>
</dbReference>
<dbReference type="CDD" id="cd00118">
    <property type="entry name" value="LysM"/>
    <property type="match status" value="2"/>
</dbReference>
<keyword evidence="3" id="KW-0843">Virulence</keyword>
<name>A0A9P9BFD4_9PEZI</name>
<protein>
    <recommendedName>
        <fullName evidence="7">LysM domain-containing protein</fullName>
    </recommendedName>
</protein>
<keyword evidence="1" id="KW-0147">Chitin-binding</keyword>
<dbReference type="Pfam" id="PF01476">
    <property type="entry name" value="LysM"/>
    <property type="match status" value="2"/>
</dbReference>
<evidence type="ECO:0000256" key="2">
    <source>
        <dbReference type="ARBA" id="ARBA00022729"/>
    </source>
</evidence>
<evidence type="ECO:0000256" key="6">
    <source>
        <dbReference type="SAM" id="SignalP"/>
    </source>
</evidence>
<dbReference type="InterPro" id="IPR052210">
    <property type="entry name" value="LysM1-like"/>
</dbReference>
<comment type="caution">
    <text evidence="8">The sequence shown here is derived from an EMBL/GenBank/DDBJ whole genome shotgun (WGS) entry which is preliminary data.</text>
</comment>
<dbReference type="OrthoDB" id="2281372at2759"/>
<dbReference type="SUPFAM" id="SSF54106">
    <property type="entry name" value="LysM domain"/>
    <property type="match status" value="2"/>
</dbReference>
<evidence type="ECO:0000313" key="9">
    <source>
        <dbReference type="Proteomes" id="UP000756346"/>
    </source>
</evidence>
<evidence type="ECO:0000256" key="3">
    <source>
        <dbReference type="ARBA" id="ARBA00023026"/>
    </source>
</evidence>
<evidence type="ECO:0000256" key="1">
    <source>
        <dbReference type="ARBA" id="ARBA00022669"/>
    </source>
</evidence>
<dbReference type="PROSITE" id="PS51782">
    <property type="entry name" value="LYSM"/>
    <property type="match status" value="3"/>
</dbReference>
<dbReference type="PANTHER" id="PTHR34997">
    <property type="entry name" value="AM15"/>
    <property type="match status" value="1"/>
</dbReference>
<sequence>MFYPQSGCWALAASLLLSFGSFHALASPLSAEQSASVDFHLLSDEPQMPYDENTIAECTWWYDNDGSVTCTNLLRNWGVPVADFLFWNPSLTAGCGNFLVGRSYCIEAPVSAPPAPTTTTATTAPTTTTRTTSTTTTTRPTVPTNGIETPVPTKPDMVTNCDRFHLVEAGETCADIARDNGITLQQIITWNKLNSGCIDIWAEYWVCIHIVGLSTTTTTTTRPTTTTATKPTTTTGNGINTPLPTQPSMVPNCDKFYFVTSDDTCTTIAARNGVTVSRFISWNKSLTTACTGLWANAYVCVRTIGFKPTTQSTCSSSDKTWGDNKPKALEYVQTWCRNSGSYATGQTKTGCYNAPFGTNKIQFWARNDFTVPNSLSVALCNEIVKVPVNNCERGGTGVQEGWWVR</sequence>
<dbReference type="InterPro" id="IPR036779">
    <property type="entry name" value="LysM_dom_sf"/>
</dbReference>
<evidence type="ECO:0000259" key="7">
    <source>
        <dbReference type="PROSITE" id="PS51782"/>
    </source>
</evidence>
<feature type="domain" description="LysM" evidence="7">
    <location>
        <begin position="163"/>
        <end position="208"/>
    </location>
</feature>
<feature type="domain" description="LysM" evidence="7">
    <location>
        <begin position="59"/>
        <end position="106"/>
    </location>
</feature>
<feature type="compositionally biased region" description="Low complexity" evidence="5">
    <location>
        <begin position="117"/>
        <end position="144"/>
    </location>
</feature>
<dbReference type="InterPro" id="IPR018392">
    <property type="entry name" value="LysM"/>
</dbReference>